<dbReference type="InterPro" id="IPR013783">
    <property type="entry name" value="Ig-like_fold"/>
</dbReference>
<comment type="caution">
    <text evidence="2">The sequence shown here is derived from an EMBL/GenBank/DDBJ whole genome shotgun (WGS) entry which is preliminary data.</text>
</comment>
<gene>
    <name evidence="2" type="ORF">J2745_001509</name>
</gene>
<protein>
    <recommendedName>
        <fullName evidence="1">Ig-like domain-containing protein</fullName>
    </recommendedName>
</protein>
<name>A0A8T4H5G4_METMI</name>
<proteinExistence type="predicted"/>
<feature type="domain" description="Ig-like" evidence="1">
    <location>
        <begin position="1351"/>
        <end position="1431"/>
    </location>
</feature>
<evidence type="ECO:0000313" key="2">
    <source>
        <dbReference type="EMBL" id="MBP2220002.1"/>
    </source>
</evidence>
<feature type="domain" description="Ig-like" evidence="1">
    <location>
        <begin position="1176"/>
        <end position="1256"/>
    </location>
</feature>
<reference evidence="2" key="1">
    <citation type="submission" date="2021-03" db="EMBL/GenBank/DDBJ databases">
        <title>Genomic Encyclopedia of Type Strains, Phase IV (KMG-IV): sequencing the most valuable type-strain genomes for metagenomic binning, comparative biology and taxonomic classification.</title>
        <authorList>
            <person name="Goeker M."/>
        </authorList>
    </citation>
    <scope>NUCLEOTIDE SEQUENCE</scope>
    <source>
        <strain evidence="2">DSM 2771</strain>
    </source>
</reference>
<dbReference type="Gene3D" id="2.60.40.10">
    <property type="entry name" value="Immunoglobulins"/>
    <property type="match status" value="8"/>
</dbReference>
<dbReference type="RefSeq" id="WP_209734148.1">
    <property type="nucleotide sequence ID" value="NZ_JAGINF010000006.1"/>
</dbReference>
<feature type="domain" description="Ig-like" evidence="1">
    <location>
        <begin position="351"/>
        <end position="400"/>
    </location>
</feature>
<feature type="domain" description="Ig-like" evidence="1">
    <location>
        <begin position="169"/>
        <end position="218"/>
    </location>
</feature>
<dbReference type="Pfam" id="PF13750">
    <property type="entry name" value="Big_3_3"/>
    <property type="match status" value="4"/>
</dbReference>
<organism evidence="2 3">
    <name type="scientific">Methanococcus maripaludis</name>
    <name type="common">Methanococcus deltae</name>
    <dbReference type="NCBI Taxonomy" id="39152"/>
    <lineage>
        <taxon>Archaea</taxon>
        <taxon>Methanobacteriati</taxon>
        <taxon>Methanobacteriota</taxon>
        <taxon>Methanomada group</taxon>
        <taxon>Methanococci</taxon>
        <taxon>Methanococcales</taxon>
        <taxon>Methanococcaceae</taxon>
        <taxon>Methanococcus</taxon>
    </lineage>
</organism>
<evidence type="ECO:0000313" key="3">
    <source>
        <dbReference type="Proteomes" id="UP000742560"/>
    </source>
</evidence>
<evidence type="ECO:0000259" key="1">
    <source>
        <dbReference type="Pfam" id="PF13750"/>
    </source>
</evidence>
<dbReference type="Proteomes" id="UP000742560">
    <property type="component" value="Unassembled WGS sequence"/>
</dbReference>
<dbReference type="EMBL" id="JAGINF010000006">
    <property type="protein sequence ID" value="MBP2220002.1"/>
    <property type="molecule type" value="Genomic_DNA"/>
</dbReference>
<dbReference type="Pfam" id="PF17957">
    <property type="entry name" value="Big_7"/>
    <property type="match status" value="1"/>
</dbReference>
<sequence length="1812" mass="193426">MKMTKIFMVLALAILCCSLSTSYAAVNIISPSEGDMISTDTVDYNFTSTNYTSGYNFTFYVDGIDTGVSGTGVTEPSTGTSDLLNEGIHNITVFMEDDDGLTNQTVTFTVDTVAPFVDAFVPDFTNDTTPTIELNLIDNVSSNINYTIYVDGSADVNGSVMNNTPTNVTLNELVEGDYNITIEATDAHGWATNLSEMMMTVDTTAPVVTITAPVAVNITASNPQLNFTIADNLCDTINYFIDVDGTLVNNSTADNATAILYTLNLTDGTHTITVVAIDDAFNDANDSITVVVDTVAPFVDAFVPDFTNDTTPTIELNLIDNVSSNINYTIYVDGSADVNGSVMNNTPTNVTLNELVEGDYNITIEATDAHGWATNLSEMMMTVDTTAPVVTITAPVAVNITASNPQLNFTIADNLCDTINYFIDVDGTLVNNSTADNATAILYTLNLTDGTHTITVVAIDDAFNDANDSITVVVDTVAPAVTINNPELDYNYSTNILNVTVNDDNVDTVIAEIDNGSVLQNISLENVSGYFGNSTYVFAQGEYGVKIYANDSFGHVNSSETVYFMVDWTAPEVSIETPVNDSIINIANPQLNFTIIDNVCESVICNITVNGVTVNSSEVNTSETLLFGLTLAEGENNITITAIDDVENIGESTITVLVDTTAPQIVFNNVLPVYGYNSSILNVSVMDNTSVIVTAVILPITPPIDTINLTNDSGYFENNTYEFSEGPNMVTITATDAAGNVNTNNTMIFVDITNPEVEIETANLSASKELTVSVYANDTWSPFITNVSVVDAVTGELIDSSIDSLIGSYNVTLTVLNDGIYNVTANATDAAGNENVTEPITVIVDTTAPEVTINTIPDAYNYNSSILNVTVSDFTPVTVIANIDNALNVTLENVSGYFGNSSFEFVEGVHDVTIIVTDLAGNVNATVNTSFMVDITNPEVSIETAGISSSKDLTINVTATDALTGINTNISVVNASNGALIDSTVNITNGTYQVTLTVPADGIYNVTADTLDMAGNVNATEPFTVIVDTTNPEVVINDGFGPYNYNSSILSVNVTDFTTVTVIANITDQEGLIINLALNETTGFFENSSFEFVEGLHNVTIIATDLAGNVNSTENVTFRVDLTDPVITVNTVEGEYFNNGSDVLNFTVDEDYIDSVTAFNGSTEISLDNSTGNYLNSAELADGVYNVTMYANDTASNKVNKTVSFTVDTVNPEVTVNTVEKSYNYNSSILNVTATDTNLDSVVAEINGLENITLNGSTGYFLTSEVFNEGLNTVKIYATDLAGNVNSTENVTFRVDLTDPVITVNTVEGEYFNNGSDVLNFTVDEDYIDSVTAFNGSTEISLDNSTGNYLNSAELADGVYNVTMYANDTASNKVNKTVSFTVDTVNPEVTVNTVEKSYNYNSSILNVTATDINLDSVVAEINGLENITLNGSTGYFLTSEIFNEGLNTVKIYATDLAGNVNSTENVTFRVDLTDPVITVNTVEGEYFNNGSDVLNFTVDEDYIDSATAFNGSTEISLDNSTGNYLNSAELADGVYNVTMYANDTASNKVNKTVSFTVDTVNPEVTVNTPVNGTTFTSSSAAINVTANDSLSNVSSVIAKIGSVRNVTLSFDGEYYTGNTGTLSNGNYEITIIATDLAGNVNSSENVSISIAVPRSSSGGGGGSSYSSDLSDGFTSSVIKNAVSNSNIVYGSEIDGEYAGELRENLYNSENYELSRDTIIVGGPESNGFANRYDSEFGVSITNDYPGENRGVIQIQNIQVHVGNFIKTYQVIYIAGSDRYGTQAALEYFKTLDELPSEPITVKWTANGPVLVE</sequence>
<accession>A0A8T4H5G4</accession>
<dbReference type="InterPro" id="IPR022038">
    <property type="entry name" value="Ig-like_bact"/>
</dbReference>